<dbReference type="Proteomes" id="UP000319148">
    <property type="component" value="Unassembled WGS sequence"/>
</dbReference>
<gene>
    <name evidence="2" type="ORF">FIV46_02645</name>
</gene>
<evidence type="ECO:0000313" key="3">
    <source>
        <dbReference type="Proteomes" id="UP000319148"/>
    </source>
</evidence>
<name>A0A501PTB1_9PROT</name>
<keyword evidence="3" id="KW-1185">Reference proteome</keyword>
<proteinExistence type="predicted"/>
<protein>
    <submittedName>
        <fullName evidence="2">Uncharacterized protein</fullName>
    </submittedName>
</protein>
<evidence type="ECO:0000313" key="2">
    <source>
        <dbReference type="EMBL" id="TPD62996.1"/>
    </source>
</evidence>
<organism evidence="2 3">
    <name type="scientific">Emcibacter nanhaiensis</name>
    <dbReference type="NCBI Taxonomy" id="1505037"/>
    <lineage>
        <taxon>Bacteria</taxon>
        <taxon>Pseudomonadati</taxon>
        <taxon>Pseudomonadota</taxon>
        <taxon>Alphaproteobacteria</taxon>
        <taxon>Emcibacterales</taxon>
        <taxon>Emcibacteraceae</taxon>
        <taxon>Emcibacter</taxon>
    </lineage>
</organism>
<dbReference type="RefSeq" id="WP_139938246.1">
    <property type="nucleotide sequence ID" value="NZ_JBHSYP010000022.1"/>
</dbReference>
<accession>A0A501PTB1</accession>
<reference evidence="3" key="1">
    <citation type="submission" date="2019-06" db="EMBL/GenBank/DDBJ databases">
        <title>The complete genome of Emcibacter congregatus ZYLT.</title>
        <authorList>
            <person name="Zhao Z."/>
        </authorList>
    </citation>
    <scope>NUCLEOTIDE SEQUENCE [LARGE SCALE GENOMIC DNA]</scope>
    <source>
        <strain evidence="3">MCCC 1A06723</strain>
    </source>
</reference>
<feature type="compositionally biased region" description="Low complexity" evidence="1">
    <location>
        <begin position="1"/>
        <end position="22"/>
    </location>
</feature>
<sequence length="153" mass="16183">MCGGSTQKSSTSQTSSYQNTQTNLEDHSVTDIYEDHSDNSSLEITDDHSDNSVVEIDSSLTDSTYLQGGSTQHIENIGFSDDTTEAILEFTGDALEKGFDYGKSNFDKAIAANSEALGQAFNSTVGGLQDTNNKLLAGVAVAGLIAAAIMTRK</sequence>
<comment type="caution">
    <text evidence="2">The sequence shown here is derived from an EMBL/GenBank/DDBJ whole genome shotgun (WGS) entry which is preliminary data.</text>
</comment>
<dbReference type="AlphaFoldDB" id="A0A501PTB1"/>
<evidence type="ECO:0000256" key="1">
    <source>
        <dbReference type="SAM" id="MobiDB-lite"/>
    </source>
</evidence>
<feature type="region of interest" description="Disordered" evidence="1">
    <location>
        <begin position="1"/>
        <end position="24"/>
    </location>
</feature>
<dbReference type="EMBL" id="VFIY01000004">
    <property type="protein sequence ID" value="TPD62996.1"/>
    <property type="molecule type" value="Genomic_DNA"/>
</dbReference>